<proteinExistence type="predicted"/>
<dbReference type="EMBL" id="CDOL01000179">
    <property type="protein sequence ID" value="CEN52558.1"/>
    <property type="molecule type" value="Genomic_DNA"/>
</dbReference>
<evidence type="ECO:0000313" key="3">
    <source>
        <dbReference type="Proteomes" id="UP000038200"/>
    </source>
</evidence>
<protein>
    <submittedName>
        <fullName evidence="1">Uncharacterized protein</fullName>
    </submittedName>
</protein>
<reference evidence="3 4" key="1">
    <citation type="submission" date="2015-01" db="EMBL/GenBank/DDBJ databases">
        <authorList>
            <person name="MANFREDI Pablo"/>
        </authorList>
    </citation>
    <scope>NUCLEOTIDE SEQUENCE [LARGE SCALE GENOMIC DNA]</scope>
    <source>
        <strain evidence="1 4">CcD38</strain>
        <strain evidence="2 3">CcD93</strain>
    </source>
</reference>
<name>A0A0B7I6D3_9FLAO</name>
<gene>
    <name evidence="1" type="ORF">CCAND38_240051</name>
    <name evidence="2" type="ORF">CCAND93_260016</name>
</gene>
<sequence>MFFAVYTDFYAKKLVLSDWFLILSFNAQNYKFLMIKARD</sequence>
<evidence type="ECO:0000313" key="4">
    <source>
        <dbReference type="Proteomes" id="UP000045051"/>
    </source>
</evidence>
<evidence type="ECO:0000313" key="2">
    <source>
        <dbReference type="EMBL" id="CEN52558.1"/>
    </source>
</evidence>
<dbReference type="AlphaFoldDB" id="A0A0B7I6D3"/>
<dbReference type="STRING" id="1848903.CCAND38_240051"/>
<dbReference type="Proteomes" id="UP000038200">
    <property type="component" value="Unassembled WGS sequence"/>
</dbReference>
<accession>A0A0B7I6D3</accession>
<organism evidence="1 4">
    <name type="scientific">Capnocytophaga canis</name>
    <dbReference type="NCBI Taxonomy" id="1848903"/>
    <lineage>
        <taxon>Bacteria</taxon>
        <taxon>Pseudomonadati</taxon>
        <taxon>Bacteroidota</taxon>
        <taxon>Flavobacteriia</taxon>
        <taxon>Flavobacteriales</taxon>
        <taxon>Flavobacteriaceae</taxon>
        <taxon>Capnocytophaga</taxon>
    </lineage>
</organism>
<keyword evidence="4" id="KW-1185">Reference proteome</keyword>
<dbReference type="EMBL" id="CDOI01000134">
    <property type="protein sequence ID" value="CEN45478.1"/>
    <property type="molecule type" value="Genomic_DNA"/>
</dbReference>
<evidence type="ECO:0000313" key="1">
    <source>
        <dbReference type="EMBL" id="CEN45478.1"/>
    </source>
</evidence>
<dbReference type="Proteomes" id="UP000045051">
    <property type="component" value="Unassembled WGS sequence"/>
</dbReference>